<keyword evidence="2" id="KW-0436">Ligase</keyword>
<feature type="transmembrane region" description="Helical" evidence="1">
    <location>
        <begin position="138"/>
        <end position="160"/>
    </location>
</feature>
<organism evidence="2 3">
    <name type="scientific">Pontibaca salina</name>
    <dbReference type="NCBI Taxonomy" id="2795731"/>
    <lineage>
        <taxon>Bacteria</taxon>
        <taxon>Pseudomonadati</taxon>
        <taxon>Pseudomonadota</taxon>
        <taxon>Alphaproteobacteria</taxon>
        <taxon>Rhodobacterales</taxon>
        <taxon>Roseobacteraceae</taxon>
        <taxon>Pontibaca</taxon>
    </lineage>
</organism>
<dbReference type="GO" id="GO:0016874">
    <property type="term" value="F:ligase activity"/>
    <property type="evidence" value="ECO:0007669"/>
    <property type="project" value="UniProtKB-KW"/>
</dbReference>
<keyword evidence="1" id="KW-0812">Transmembrane</keyword>
<feature type="transmembrane region" description="Helical" evidence="1">
    <location>
        <begin position="169"/>
        <end position="187"/>
    </location>
</feature>
<feature type="transmembrane region" description="Helical" evidence="1">
    <location>
        <begin position="377"/>
        <end position="395"/>
    </location>
</feature>
<feature type="transmembrane region" description="Helical" evidence="1">
    <location>
        <begin position="51"/>
        <end position="70"/>
    </location>
</feature>
<keyword evidence="1" id="KW-1133">Transmembrane helix</keyword>
<feature type="transmembrane region" description="Helical" evidence="1">
    <location>
        <begin position="310"/>
        <end position="328"/>
    </location>
</feature>
<gene>
    <name evidence="2" type="ORF">JAO82_10215</name>
</gene>
<feature type="transmembrane region" description="Helical" evidence="1">
    <location>
        <begin position="349"/>
        <end position="371"/>
    </location>
</feature>
<accession>A0A934HTI8</accession>
<keyword evidence="3" id="KW-1185">Reference proteome</keyword>
<feature type="transmembrane region" description="Helical" evidence="1">
    <location>
        <begin position="216"/>
        <end position="238"/>
    </location>
</feature>
<keyword evidence="1" id="KW-0472">Membrane</keyword>
<dbReference type="RefSeq" id="WP_198686275.1">
    <property type="nucleotide sequence ID" value="NZ_JAEIJD010000007.1"/>
</dbReference>
<feature type="transmembrane region" description="Helical" evidence="1">
    <location>
        <begin position="193"/>
        <end position="209"/>
    </location>
</feature>
<dbReference type="EMBL" id="JAEIJD010000007">
    <property type="protein sequence ID" value="MBI6630255.1"/>
    <property type="molecule type" value="Genomic_DNA"/>
</dbReference>
<comment type="caution">
    <text evidence="2">The sequence shown here is derived from an EMBL/GenBank/DDBJ whole genome shotgun (WGS) entry which is preliminary data.</text>
</comment>
<dbReference type="AlphaFoldDB" id="A0A934HTI8"/>
<name>A0A934HTI8_9RHOB</name>
<evidence type="ECO:0000256" key="1">
    <source>
        <dbReference type="SAM" id="Phobius"/>
    </source>
</evidence>
<evidence type="ECO:0000313" key="3">
    <source>
        <dbReference type="Proteomes" id="UP000613255"/>
    </source>
</evidence>
<dbReference type="Proteomes" id="UP000613255">
    <property type="component" value="Unassembled WGS sequence"/>
</dbReference>
<sequence length="416" mass="45292">MILIANARGLPGRSRSKAKFATSVGFLLVLALASEIAGMLSFGIYKETVYIGVRTCLAFSVFFLVGSYVRTLRDVEIVLRSVVLGLVLTSTLMVLSSLPMTRLVVADLVFSNQFLEPAATQLEGFFTETESGIRGRTLVGVSIIGASFINACWPLAALFLRWPHNIGRWWRWLALAACMLAPMGVLMSYSRGPVLGAILIVIAALVLGLRRVQHGILMPVAIGVAIVLAIGTTSQIFFFDRLTSRTAAIFDSPLADERESERLLAYVEPFKHLSEKPRFLLLGEGVAVRYSEATVIPEQAGKATHSAFAIAYYAYGMVAAVGFVALFLQALNSVAGQLSIRRRSPWDILVAPLFLSIVALFPWLALGHAAISTPRGSMLFFFIVGLVSTLAHMRASTAQTSQIGWSFHAQRRHPTV</sequence>
<evidence type="ECO:0000313" key="2">
    <source>
        <dbReference type="EMBL" id="MBI6630255.1"/>
    </source>
</evidence>
<proteinExistence type="predicted"/>
<feature type="transmembrane region" description="Helical" evidence="1">
    <location>
        <begin position="77"/>
        <end position="98"/>
    </location>
</feature>
<feature type="transmembrane region" description="Helical" evidence="1">
    <location>
        <begin position="20"/>
        <end position="45"/>
    </location>
</feature>
<protein>
    <submittedName>
        <fullName evidence="2">O-antigen ligase family protein</fullName>
    </submittedName>
</protein>
<reference evidence="2" key="1">
    <citation type="submission" date="2020-12" db="EMBL/GenBank/DDBJ databases">
        <title>Pontibaca salina gen. nov., sp. nov., isolated from marine sediment.</title>
        <authorList>
            <person name="Bo J."/>
            <person name="Wang S."/>
            <person name="Song X."/>
            <person name="Du Z."/>
        </authorList>
    </citation>
    <scope>NUCLEOTIDE SEQUENCE</scope>
    <source>
        <strain evidence="2">S1109L</strain>
    </source>
</reference>